<dbReference type="GO" id="GO:0042162">
    <property type="term" value="F:telomeric DNA binding"/>
    <property type="evidence" value="ECO:0007669"/>
    <property type="project" value="TreeGrafter"/>
</dbReference>
<dbReference type="Pfam" id="PF10193">
    <property type="entry name" value="Telomere_reg-2"/>
    <property type="match status" value="1"/>
</dbReference>
<name>A0A4U0TM17_9PEZI</name>
<dbReference type="AlphaFoldDB" id="A0A4U0TM17"/>
<comment type="caution">
    <text evidence="4">The sequence shown here is derived from an EMBL/GenBank/DDBJ whole genome shotgun (WGS) entry which is preliminary data.</text>
</comment>
<comment type="similarity">
    <text evidence="1">Belongs to the TEL2 family.</text>
</comment>
<keyword evidence="5" id="KW-1185">Reference proteome</keyword>
<dbReference type="EMBL" id="NAJL01000062">
    <property type="protein sequence ID" value="TKA23028.1"/>
    <property type="molecule type" value="Genomic_DNA"/>
</dbReference>
<dbReference type="SUPFAM" id="SSF48371">
    <property type="entry name" value="ARM repeat"/>
    <property type="match status" value="1"/>
</dbReference>
<dbReference type="GO" id="GO:0005829">
    <property type="term" value="C:cytosol"/>
    <property type="evidence" value="ECO:0007669"/>
    <property type="project" value="TreeGrafter"/>
</dbReference>
<accession>A0A4U0TM17</accession>
<evidence type="ECO:0000313" key="5">
    <source>
        <dbReference type="Proteomes" id="UP000308549"/>
    </source>
</evidence>
<feature type="domain" description="Telomere length regulation protein conserved" evidence="3">
    <location>
        <begin position="582"/>
        <end position="692"/>
    </location>
</feature>
<reference evidence="4 5" key="1">
    <citation type="submission" date="2017-03" db="EMBL/GenBank/DDBJ databases">
        <title>Genomes of endolithic fungi from Antarctica.</title>
        <authorList>
            <person name="Coleine C."/>
            <person name="Masonjones S."/>
            <person name="Stajich J.E."/>
        </authorList>
    </citation>
    <scope>NUCLEOTIDE SEQUENCE [LARGE SCALE GENOMIC DNA]</scope>
    <source>
        <strain evidence="4 5">CCFEE 6315</strain>
    </source>
</reference>
<dbReference type="GO" id="GO:0051083">
    <property type="term" value="P:'de novo' cotranslational protein folding"/>
    <property type="evidence" value="ECO:0007669"/>
    <property type="project" value="TreeGrafter"/>
</dbReference>
<evidence type="ECO:0000256" key="2">
    <source>
        <dbReference type="SAM" id="MobiDB-lite"/>
    </source>
</evidence>
<dbReference type="InterPro" id="IPR051970">
    <property type="entry name" value="TEL2_Regulation"/>
</dbReference>
<dbReference type="OrthoDB" id="10258062at2759"/>
<evidence type="ECO:0000256" key="1">
    <source>
        <dbReference type="ARBA" id="ARBA00006133"/>
    </source>
</evidence>
<organism evidence="4 5">
    <name type="scientific">Salinomyces thailandicus</name>
    <dbReference type="NCBI Taxonomy" id="706561"/>
    <lineage>
        <taxon>Eukaryota</taxon>
        <taxon>Fungi</taxon>
        <taxon>Dikarya</taxon>
        <taxon>Ascomycota</taxon>
        <taxon>Pezizomycotina</taxon>
        <taxon>Dothideomycetes</taxon>
        <taxon>Dothideomycetidae</taxon>
        <taxon>Mycosphaerellales</taxon>
        <taxon>Teratosphaeriaceae</taxon>
        <taxon>Salinomyces</taxon>
    </lineage>
</organism>
<protein>
    <recommendedName>
        <fullName evidence="3">Telomere length regulation protein conserved domain-containing protein</fullName>
    </recommendedName>
</protein>
<feature type="region of interest" description="Disordered" evidence="2">
    <location>
        <begin position="544"/>
        <end position="579"/>
    </location>
</feature>
<evidence type="ECO:0000313" key="4">
    <source>
        <dbReference type="EMBL" id="TKA23028.1"/>
    </source>
</evidence>
<feature type="region of interest" description="Disordered" evidence="2">
    <location>
        <begin position="501"/>
        <end position="530"/>
    </location>
</feature>
<dbReference type="InterPro" id="IPR019337">
    <property type="entry name" value="Telomere_length_regulation_dom"/>
</dbReference>
<proteinExistence type="inferred from homology"/>
<dbReference type="InterPro" id="IPR016024">
    <property type="entry name" value="ARM-type_fold"/>
</dbReference>
<dbReference type="PANTHER" id="PTHR15830">
    <property type="entry name" value="TELOMERE LENGTH REGULATION PROTEIN TEL2 FAMILY MEMBER"/>
    <property type="match status" value="1"/>
</dbReference>
<dbReference type="Gene3D" id="1.25.40.720">
    <property type="entry name" value="Telomere length regulation protein 2, C-terminal domain"/>
    <property type="match status" value="2"/>
</dbReference>
<feature type="compositionally biased region" description="Acidic residues" evidence="2">
    <location>
        <begin position="544"/>
        <end position="553"/>
    </location>
</feature>
<dbReference type="Proteomes" id="UP000308549">
    <property type="component" value="Unassembled WGS sequence"/>
</dbReference>
<evidence type="ECO:0000259" key="3">
    <source>
        <dbReference type="Pfam" id="PF10193"/>
    </source>
</evidence>
<sequence>MTVCKTPEEALRVLRSQPDIDTLVAALKQLSSNHGFDNAFALTWPGSLQEQIVNTIVTSIIPTFWSALNREDRRLLVACLRNITGVNAVIARLRSSPSESERNSGAKPGAVRDLLQVTRLLLQGDDVVLDLWSGLQSFGDEEIKRDLVWKEIVNLFGSGKIVGSIAQAEDAARQADQEVRTKSLWLASAGEYASWLGRNTASLAHEGNNDGNDEGTQARFIDAGKLLDKSLGLRQPAPFMKGFFGKSLEINNESDAKEWSKKIVQRVADTLPAFRRRQFVEQTLQWLASLLAEDEPHQQDDSQRKSISSGAVLIDCLIQSNPAMQNILSDLLADATQTASVSFLARQACISALSGAASETLQSLLERVMSAFNDALFIAHAPIVQQESLAQNLLLIAGHLYRQTPMAVLVAARSSSHMQGVSNRLDTSNARARWLGMVVATAISGLVDKEGQKMNFGIEDMKSEAALWYLGLTQVISEVGTLDGFRELILATPSKLTVRSKVTPDSRVETMPQLDGKPTFGPPRPPAPAQTEVIGEQVTELFDEGSVEDDDDDLKAYAKPDSDPEDSDEDATLVNRNRPRPPVYVRDLMRMLQDDQNADRFQLAIQHAAALIRRKSDFGSEVKDHAEELLSLLCNMQDPFDTDNFDELRLQAIIAVLLSNVQTLGGWLSRQVFVGEYSIAQRCLMLTALGLGGRELAGFKSEDDEFNPRLQNTEFPTKRLPPRLHAIYAGASTNTKRLDSAHKHVENQLIQPLALQAADQSTAHLNAVKIRTFFSRLSPSNRTKRKNPPNQLAQIFGRAFFFPLLGRYQQDLAAYSSGSLFASAPFMLVTFLRTLALLLHASGPATLALPQITAEFWDLLLSLRVLAAGDISVLQAVLFALLTLLEVHQDQPARLAQEVPKQLAETQQWVGVVFERFGGGDGVVGGSEEEKKVRTLAAGVLVRLGDVVKVEQERLFGRAVG</sequence>
<dbReference type="InterPro" id="IPR038528">
    <property type="entry name" value="TEL2_C_sf"/>
</dbReference>
<dbReference type="PANTHER" id="PTHR15830:SF10">
    <property type="entry name" value="TELOMERE LENGTH REGULATION PROTEIN TEL2 HOMOLOG"/>
    <property type="match status" value="1"/>
</dbReference>
<dbReference type="GO" id="GO:0051879">
    <property type="term" value="F:Hsp90 protein binding"/>
    <property type="evidence" value="ECO:0007669"/>
    <property type="project" value="TreeGrafter"/>
</dbReference>
<gene>
    <name evidence="4" type="ORF">B0A50_07246</name>
</gene>